<feature type="compositionally biased region" description="Pro residues" evidence="1">
    <location>
        <begin position="551"/>
        <end position="583"/>
    </location>
</feature>
<keyword evidence="4" id="KW-1185">Reference proteome</keyword>
<keyword evidence="2" id="KW-0812">Transmembrane</keyword>
<feature type="transmembrane region" description="Helical" evidence="2">
    <location>
        <begin position="127"/>
        <end position="146"/>
    </location>
</feature>
<geneLocation type="plasmid" evidence="3 4">
    <name>unnamed</name>
</geneLocation>
<sequence length="663" mass="68527">MPTTARFIAARRRITLLVTPAILNIATAAPAWATTGVTAAMLWIGVADSSHVPLGSYGLSLDNGSLTNPTAAPAALCTHWFYSAFLCIIATPIWLVENVVSFKWLAVISQPLDYVGHQMTAMVHSPAVLTAIGLIAAGVIAITFALGKISRAAAQITVAIALALVSAALANKPISDLLGPDGVLSMGRDFGVGISSELSGKSLEGQPAVDAMAASLVDHFARTPTLIWNFGQDLDAAPYNCGQAWSDAIVSGPIDEVKDKVAQSCPDGQALHDYAMSDPTSRRIVAFVAIVFALAVLVVFTYLCAQVVILGLSSVFWAIVGIIALITGWIPGASQTLALKAALDALFSFLGMTGMVALVGLTGNLASAMFSAAGGDLVVAMPLVSLLLVALFVALRKVRKGLVNARERAAGAVRRFTGDQPAATSGPVDPLTRLDPLTAIPNATHRVATLTRHGAGTAAKLGVAIAAPEAAPFLGAGEQLASRLHIKNLRSARRTENTSGHQPTAEPGAHIPSTAYDVAPRGYEAPPADATTTDLPTTYVRSSAPVIPASAPAPPAEGPTHPAPGRRPPPPNPLPTPAAPAPSGPDYAAATPDQPPQLAGPPESRHGHDGRPPSAAEHRQRLAHHRTDPAPAIHPAIAALAHDAPESMPAIYADIRAELIGQR</sequence>
<feature type="transmembrane region" description="Helical" evidence="2">
    <location>
        <begin position="377"/>
        <end position="395"/>
    </location>
</feature>
<reference evidence="3" key="1">
    <citation type="submission" date="2022-05" db="EMBL/GenBank/DDBJ databases">
        <title>A methanotrophic Mycobacterium dominates a cave microbial ecosystem.</title>
        <authorList>
            <person name="Van Spanning R.J.M."/>
            <person name="Guan Q."/>
            <person name="Melkonian C."/>
            <person name="Gallant J."/>
            <person name="Polerecky L."/>
            <person name="Flot J.-F."/>
            <person name="Brandt B.W."/>
            <person name="Braster M."/>
            <person name="Iturbe Espinoza P."/>
            <person name="Aerts J."/>
            <person name="Meima-Franke M."/>
            <person name="Piersma S.R."/>
            <person name="Bunduc C."/>
            <person name="Ummels R."/>
            <person name="Pain A."/>
            <person name="Fleming E.J."/>
            <person name="van der Wel N."/>
            <person name="Gherman V.D."/>
            <person name="Sarbu S.M."/>
            <person name="Bodelier P.L.E."/>
            <person name="Bitter W."/>
        </authorList>
    </citation>
    <scope>NUCLEOTIDE SEQUENCE</scope>
    <source>
        <strain evidence="3">Sulfur Cave</strain>
        <plasmid evidence="3">unnamed</plasmid>
    </source>
</reference>
<feature type="transmembrane region" description="Helical" evidence="2">
    <location>
        <begin position="284"/>
        <end position="303"/>
    </location>
</feature>
<name>A0ABY4QU57_9MYCO</name>
<evidence type="ECO:0000256" key="2">
    <source>
        <dbReference type="SAM" id="Phobius"/>
    </source>
</evidence>
<dbReference type="Proteomes" id="UP001056610">
    <property type="component" value="Plasmid unnamed"/>
</dbReference>
<keyword evidence="2" id="KW-1133">Transmembrane helix</keyword>
<evidence type="ECO:0000313" key="4">
    <source>
        <dbReference type="Proteomes" id="UP001056610"/>
    </source>
</evidence>
<keyword evidence="3" id="KW-0614">Plasmid</keyword>
<keyword evidence="2" id="KW-0472">Membrane</keyword>
<evidence type="ECO:0000313" key="3">
    <source>
        <dbReference type="EMBL" id="UQX13539.1"/>
    </source>
</evidence>
<feature type="transmembrane region" description="Helical" evidence="2">
    <location>
        <begin position="21"/>
        <end position="44"/>
    </location>
</feature>
<feature type="region of interest" description="Disordered" evidence="1">
    <location>
        <begin position="492"/>
        <end position="645"/>
    </location>
</feature>
<feature type="transmembrane region" description="Helical" evidence="2">
    <location>
        <begin position="80"/>
        <end position="106"/>
    </location>
</feature>
<evidence type="ECO:0000256" key="1">
    <source>
        <dbReference type="SAM" id="MobiDB-lite"/>
    </source>
</evidence>
<proteinExistence type="predicted"/>
<feature type="compositionally biased region" description="Low complexity" evidence="1">
    <location>
        <begin position="525"/>
        <end position="550"/>
    </location>
</feature>
<gene>
    <name evidence="3" type="ORF">M5I08_25435</name>
</gene>
<organism evidence="3 4">
    <name type="scientific">Candidatus Mycobacterium methanotrophicum</name>
    <dbReference type="NCBI Taxonomy" id="2943498"/>
    <lineage>
        <taxon>Bacteria</taxon>
        <taxon>Bacillati</taxon>
        <taxon>Actinomycetota</taxon>
        <taxon>Actinomycetes</taxon>
        <taxon>Mycobacteriales</taxon>
        <taxon>Mycobacteriaceae</taxon>
        <taxon>Mycobacterium</taxon>
    </lineage>
</organism>
<feature type="transmembrane region" description="Helical" evidence="2">
    <location>
        <begin position="152"/>
        <end position="170"/>
    </location>
</feature>
<dbReference type="EMBL" id="CP097321">
    <property type="protein sequence ID" value="UQX13539.1"/>
    <property type="molecule type" value="Genomic_DNA"/>
</dbReference>
<feature type="compositionally biased region" description="Low complexity" evidence="1">
    <location>
        <begin position="629"/>
        <end position="642"/>
    </location>
</feature>
<feature type="compositionally biased region" description="Basic and acidic residues" evidence="1">
    <location>
        <begin position="603"/>
        <end position="628"/>
    </location>
</feature>
<feature type="transmembrane region" description="Helical" evidence="2">
    <location>
        <begin position="342"/>
        <end position="365"/>
    </location>
</feature>
<accession>A0ABY4QU57</accession>
<dbReference type="RefSeq" id="WP_219068186.1">
    <property type="nucleotide sequence ID" value="NZ_CAJUXY010000032.1"/>
</dbReference>
<feature type="transmembrane region" description="Helical" evidence="2">
    <location>
        <begin position="309"/>
        <end position="330"/>
    </location>
</feature>
<protein>
    <submittedName>
        <fullName evidence="3">Uncharacterized protein</fullName>
    </submittedName>
</protein>